<dbReference type="OMA" id="GVKGFTH"/>
<dbReference type="SUPFAM" id="SSF82153">
    <property type="entry name" value="FAS1 domain"/>
    <property type="match status" value="2"/>
</dbReference>
<proteinExistence type="predicted"/>
<dbReference type="eggNOG" id="KOG1218">
    <property type="taxonomic scope" value="Eukaryota"/>
</dbReference>
<dbReference type="PROSITE" id="PS50213">
    <property type="entry name" value="FAS1"/>
    <property type="match status" value="2"/>
</dbReference>
<accession>N1Q258</accession>
<dbReference type="InterPro" id="IPR036378">
    <property type="entry name" value="FAS1_dom_sf"/>
</dbReference>
<reference evidence="2 3" key="2">
    <citation type="journal article" date="2012" name="PLoS Pathog.">
        <title>Diverse lifestyles and strategies of plant pathogenesis encoded in the genomes of eighteen Dothideomycetes fungi.</title>
        <authorList>
            <person name="Ohm R.A."/>
            <person name="Feau N."/>
            <person name="Henrissat B."/>
            <person name="Schoch C.L."/>
            <person name="Horwitz B.A."/>
            <person name="Barry K.W."/>
            <person name="Condon B.J."/>
            <person name="Copeland A.C."/>
            <person name="Dhillon B."/>
            <person name="Glaser F."/>
            <person name="Hesse C.N."/>
            <person name="Kosti I."/>
            <person name="LaButti K."/>
            <person name="Lindquist E.A."/>
            <person name="Lucas S."/>
            <person name="Salamov A.A."/>
            <person name="Bradshaw R.E."/>
            <person name="Ciuffetti L."/>
            <person name="Hamelin R.C."/>
            <person name="Kema G.H.J."/>
            <person name="Lawrence C."/>
            <person name="Scott J.A."/>
            <person name="Spatafora J.W."/>
            <person name="Turgeon B.G."/>
            <person name="de Wit P.J.G.M."/>
            <person name="Zhong S."/>
            <person name="Goodwin S.B."/>
            <person name="Grigoriev I.V."/>
        </authorList>
    </citation>
    <scope>NUCLEOTIDE SEQUENCE [LARGE SCALE GENOMIC DNA]</scope>
    <source>
        <strain evidence="3">NZE10 / CBS 128990</strain>
    </source>
</reference>
<name>N1Q258_DOTSN</name>
<dbReference type="InterPro" id="IPR050904">
    <property type="entry name" value="Adhesion/Biosynth-related"/>
</dbReference>
<dbReference type="Proteomes" id="UP000016933">
    <property type="component" value="Unassembled WGS sequence"/>
</dbReference>
<dbReference type="PANTHER" id="PTHR10900">
    <property type="entry name" value="PERIOSTIN-RELATED"/>
    <property type="match status" value="1"/>
</dbReference>
<gene>
    <name evidence="2" type="ORF">DOTSEDRAFT_49966</name>
</gene>
<keyword evidence="3" id="KW-1185">Reference proteome</keyword>
<dbReference type="STRING" id="675120.N1Q258"/>
<dbReference type="Pfam" id="PF02469">
    <property type="entry name" value="Fasciclin"/>
    <property type="match status" value="2"/>
</dbReference>
<protein>
    <recommendedName>
        <fullName evidence="1">FAS1 domain-containing protein</fullName>
    </recommendedName>
</protein>
<sequence>MKVTNVLPLAALTSAFVLPQEEILARLAVEDHHGHTSVDGWVEKVGAAKDDVRSSFKKHFDDVTEASRTTWEELSSSAKSALDNAFEEAGDAASLFGDKLSQASGNVESWFEETFESLGVDGHHPHRPHKPPHHHEPNQTVYQLIAGSKYTTTLAKLISEYDDLVDALNSTKANFTVFAPTDKAFEKIPEKAPKPSKEQLKAILSYHVLPGLYPAGRVLATHTAPTLLKGEHLSSEPEPQRVAFKISLRGLTVNFYSRIVAINIFGTNGVIHGVDSLILPPPNAIQIVDLFPGEFSTLELGLGKTGLLEKLNTTEHAGGTLFAPSNFAFQKLGPKINAFLFSQYGQKYLKALLEYHVVPGTTLYSDAIYQAHKHEDVDVQKELPRKGLFHIDLPTFLKDRSLSVDIARYGGFISIKINGFATVAVQDAIAEDGVIQVTRDVLIPPKKIGGAELEHWDGSELTIEDLKQRLEPLVVKSDL</sequence>
<evidence type="ECO:0000313" key="3">
    <source>
        <dbReference type="Proteomes" id="UP000016933"/>
    </source>
</evidence>
<feature type="domain" description="FAS1" evidence="1">
    <location>
        <begin position="138"/>
        <end position="278"/>
    </location>
</feature>
<reference evidence="3" key="1">
    <citation type="journal article" date="2012" name="PLoS Genet.">
        <title>The genomes of the fungal plant pathogens Cladosporium fulvum and Dothistroma septosporum reveal adaptation to different hosts and lifestyles but also signatures of common ancestry.</title>
        <authorList>
            <person name="de Wit P.J.G.M."/>
            <person name="van der Burgt A."/>
            <person name="Oekmen B."/>
            <person name="Stergiopoulos I."/>
            <person name="Abd-Elsalam K.A."/>
            <person name="Aerts A.L."/>
            <person name="Bahkali A.H."/>
            <person name="Beenen H.G."/>
            <person name="Chettri P."/>
            <person name="Cox M.P."/>
            <person name="Datema E."/>
            <person name="de Vries R.P."/>
            <person name="Dhillon B."/>
            <person name="Ganley A.R."/>
            <person name="Griffiths S.A."/>
            <person name="Guo Y."/>
            <person name="Hamelin R.C."/>
            <person name="Henrissat B."/>
            <person name="Kabir M.S."/>
            <person name="Jashni M.K."/>
            <person name="Kema G."/>
            <person name="Klaubauf S."/>
            <person name="Lapidus A."/>
            <person name="Levasseur A."/>
            <person name="Lindquist E."/>
            <person name="Mehrabi R."/>
            <person name="Ohm R.A."/>
            <person name="Owen T.J."/>
            <person name="Salamov A."/>
            <person name="Schwelm A."/>
            <person name="Schijlen E."/>
            <person name="Sun H."/>
            <person name="van den Burg H.A."/>
            <person name="van Ham R.C.H.J."/>
            <person name="Zhang S."/>
            <person name="Goodwin S.B."/>
            <person name="Grigoriev I.V."/>
            <person name="Collemare J."/>
            <person name="Bradshaw R.E."/>
        </authorList>
    </citation>
    <scope>NUCLEOTIDE SEQUENCE [LARGE SCALE GENOMIC DNA]</scope>
    <source>
        <strain evidence="3">NZE10 / CBS 128990</strain>
    </source>
</reference>
<dbReference type="SMART" id="SM00554">
    <property type="entry name" value="FAS1"/>
    <property type="match status" value="2"/>
</dbReference>
<dbReference type="InterPro" id="IPR000782">
    <property type="entry name" value="FAS1_domain"/>
</dbReference>
<evidence type="ECO:0000313" key="2">
    <source>
        <dbReference type="EMBL" id="EME49772.1"/>
    </source>
</evidence>
<evidence type="ECO:0000259" key="1">
    <source>
        <dbReference type="PROSITE" id="PS50213"/>
    </source>
</evidence>
<dbReference type="PANTHER" id="PTHR10900:SF125">
    <property type="entry name" value="FAS1 DOMAIN-CONTAINING PROTEIN YLR001C"/>
    <property type="match status" value="1"/>
</dbReference>
<dbReference type="EMBL" id="KB446535">
    <property type="protein sequence ID" value="EME49772.1"/>
    <property type="molecule type" value="Genomic_DNA"/>
</dbReference>
<dbReference type="OrthoDB" id="7700931at2759"/>
<dbReference type="HOGENOM" id="CLU_026522_0_0_1"/>
<feature type="domain" description="FAS1" evidence="1">
    <location>
        <begin position="282"/>
        <end position="442"/>
    </location>
</feature>
<organism evidence="2 3">
    <name type="scientific">Dothistroma septosporum (strain NZE10 / CBS 128990)</name>
    <name type="common">Red band needle blight fungus</name>
    <name type="synonym">Mycosphaerella pini</name>
    <dbReference type="NCBI Taxonomy" id="675120"/>
    <lineage>
        <taxon>Eukaryota</taxon>
        <taxon>Fungi</taxon>
        <taxon>Dikarya</taxon>
        <taxon>Ascomycota</taxon>
        <taxon>Pezizomycotina</taxon>
        <taxon>Dothideomycetes</taxon>
        <taxon>Dothideomycetidae</taxon>
        <taxon>Mycosphaerellales</taxon>
        <taxon>Mycosphaerellaceae</taxon>
        <taxon>Dothistroma</taxon>
    </lineage>
</organism>
<dbReference type="AlphaFoldDB" id="N1Q258"/>
<dbReference type="Gene3D" id="2.30.180.10">
    <property type="entry name" value="FAS1 domain"/>
    <property type="match status" value="2"/>
</dbReference>